<gene>
    <name evidence="1" type="ORF">OXH18_19275</name>
</gene>
<evidence type="ECO:0000313" key="1">
    <source>
        <dbReference type="EMBL" id="WAL59296.1"/>
    </source>
</evidence>
<dbReference type="KEGG" id="tsin:OXH18_19275"/>
<organism evidence="1 2">
    <name type="scientific">Thermocoleostomius sinensis A174</name>
    <dbReference type="NCBI Taxonomy" id="2016057"/>
    <lineage>
        <taxon>Bacteria</taxon>
        <taxon>Bacillati</taxon>
        <taxon>Cyanobacteriota</taxon>
        <taxon>Cyanophyceae</taxon>
        <taxon>Oculatellales</taxon>
        <taxon>Oculatellaceae</taxon>
        <taxon>Thermocoleostomius</taxon>
    </lineage>
</organism>
<keyword evidence="2" id="KW-1185">Reference proteome</keyword>
<reference evidence="1" key="1">
    <citation type="submission" date="2022-12" db="EMBL/GenBank/DDBJ databases">
        <title>Polyphasic identification of a Novel Hot-Spring Cyanobacterium Ocullathermofonsia sinensis gen nov. sp. nov. and Genomic Insights on its Adaptations to the Thermal Habitat.</title>
        <authorList>
            <person name="Daroch M."/>
            <person name="Tang J."/>
            <person name="Jiang Y."/>
        </authorList>
    </citation>
    <scope>NUCLEOTIDE SEQUENCE</scope>
    <source>
        <strain evidence="1">PKUAC-SCTA174</strain>
    </source>
</reference>
<dbReference type="AlphaFoldDB" id="A0A9E9C3T6"/>
<name>A0A9E9C3T6_9CYAN</name>
<protein>
    <submittedName>
        <fullName evidence="1">Uncharacterized protein</fullName>
    </submittedName>
</protein>
<accession>A0A9E9C3T6</accession>
<sequence>MNKSVEGQVRRWGRAIGLGLVMVLRCSPTLAVLPNLEPMAWRSAEDAEFIRPPIACPEQLDTLIPLLLRDLPSYANRVSQRAYSREFRITRNLPGTIIVAGQPEYEAIELTARQWPQQDNTTQQIFFTTLERQYVSNAIVNLQQYHWLFLTRTAAGWQFVLLFSAIGDVPANEPPTPPQDASQGVIAQAIRLWLRDCQAGRITAP</sequence>
<dbReference type="Proteomes" id="UP001163152">
    <property type="component" value="Chromosome"/>
</dbReference>
<proteinExistence type="predicted"/>
<dbReference type="RefSeq" id="WP_268609059.1">
    <property type="nucleotide sequence ID" value="NZ_CP113797.1"/>
</dbReference>
<dbReference type="EMBL" id="CP113797">
    <property type="protein sequence ID" value="WAL59296.1"/>
    <property type="molecule type" value="Genomic_DNA"/>
</dbReference>
<evidence type="ECO:0000313" key="2">
    <source>
        <dbReference type="Proteomes" id="UP001163152"/>
    </source>
</evidence>